<dbReference type="Pfam" id="PF13966">
    <property type="entry name" value="zf-RVT"/>
    <property type="match status" value="1"/>
</dbReference>
<name>A0A6J0NW74_RAPSA</name>
<evidence type="ECO:0000313" key="2">
    <source>
        <dbReference type="Proteomes" id="UP000504610"/>
    </source>
</evidence>
<gene>
    <name evidence="3" type="primary">LOC108858589</name>
</gene>
<dbReference type="AlphaFoldDB" id="A0A6J0NW74"/>
<protein>
    <submittedName>
        <fullName evidence="3">Uncharacterized protein LOC108858589</fullName>
    </submittedName>
</protein>
<keyword evidence="2" id="KW-1185">Reference proteome</keyword>
<dbReference type="Proteomes" id="UP000504610">
    <property type="component" value="Chromosome 5"/>
</dbReference>
<evidence type="ECO:0000313" key="3">
    <source>
        <dbReference type="RefSeq" id="XP_018487998.1"/>
    </source>
</evidence>
<reference evidence="2" key="1">
    <citation type="journal article" date="2019" name="Database">
        <title>The radish genome database (RadishGD): an integrated information resource for radish genomics.</title>
        <authorList>
            <person name="Yu H.J."/>
            <person name="Baek S."/>
            <person name="Lee Y.J."/>
            <person name="Cho A."/>
            <person name="Mun J.H."/>
        </authorList>
    </citation>
    <scope>NUCLEOTIDE SEQUENCE [LARGE SCALE GENOMIC DNA]</scope>
    <source>
        <strain evidence="2">cv. WK10039</strain>
    </source>
</reference>
<proteinExistence type="predicted"/>
<dbReference type="OrthoDB" id="1110819at2759"/>
<dbReference type="GeneID" id="108858589"/>
<reference evidence="3" key="2">
    <citation type="submission" date="2025-08" db="UniProtKB">
        <authorList>
            <consortium name="RefSeq"/>
        </authorList>
    </citation>
    <scope>IDENTIFICATION</scope>
    <source>
        <tissue evidence="3">Leaf</tissue>
    </source>
</reference>
<organism evidence="2 3">
    <name type="scientific">Raphanus sativus</name>
    <name type="common">Radish</name>
    <name type="synonym">Raphanus raphanistrum var. sativus</name>
    <dbReference type="NCBI Taxonomy" id="3726"/>
    <lineage>
        <taxon>Eukaryota</taxon>
        <taxon>Viridiplantae</taxon>
        <taxon>Streptophyta</taxon>
        <taxon>Embryophyta</taxon>
        <taxon>Tracheophyta</taxon>
        <taxon>Spermatophyta</taxon>
        <taxon>Magnoliopsida</taxon>
        <taxon>eudicotyledons</taxon>
        <taxon>Gunneridae</taxon>
        <taxon>Pentapetalae</taxon>
        <taxon>rosids</taxon>
        <taxon>malvids</taxon>
        <taxon>Brassicales</taxon>
        <taxon>Brassicaceae</taxon>
        <taxon>Brassiceae</taxon>
        <taxon>Raphanus</taxon>
    </lineage>
</organism>
<dbReference type="RefSeq" id="XP_018487998.1">
    <property type="nucleotide sequence ID" value="XM_018632496.1"/>
</dbReference>
<evidence type="ECO:0000259" key="1">
    <source>
        <dbReference type="Pfam" id="PF13966"/>
    </source>
</evidence>
<dbReference type="InterPro" id="IPR026960">
    <property type="entry name" value="RVT-Znf"/>
</dbReference>
<dbReference type="KEGG" id="rsz:108858589"/>
<accession>A0A6J0NW74</accession>
<feature type="domain" description="Reverse transcriptase zinc-binding" evidence="1">
    <location>
        <begin position="101"/>
        <end position="178"/>
    </location>
</feature>
<sequence>MAAKELVTKGLRRTIGTGEDTLVWQDPWVPDETARTPMITQAYDPNLKVSDLIDPARREWDITKLRNVLHPDDIPLVRSLNLSRNPIQDSYCWNLTVSGKYSVKSGYMFAKSKPDEETEFRNQLPSLNPLKEKIFKVKTGEKICHFLWQSLSGAISVNERLFKRHIGNDPSCPRCGMKKKRSTI</sequence>